<organism evidence="2 3">
    <name type="scientific">Symbiodinium natans</name>
    <dbReference type="NCBI Taxonomy" id="878477"/>
    <lineage>
        <taxon>Eukaryota</taxon>
        <taxon>Sar</taxon>
        <taxon>Alveolata</taxon>
        <taxon>Dinophyceae</taxon>
        <taxon>Suessiales</taxon>
        <taxon>Symbiodiniaceae</taxon>
        <taxon>Symbiodinium</taxon>
    </lineage>
</organism>
<evidence type="ECO:0000313" key="3">
    <source>
        <dbReference type="Proteomes" id="UP000604046"/>
    </source>
</evidence>
<feature type="region of interest" description="Disordered" evidence="1">
    <location>
        <begin position="179"/>
        <end position="229"/>
    </location>
</feature>
<dbReference type="AlphaFoldDB" id="A0A812LB45"/>
<feature type="compositionally biased region" description="Low complexity" evidence="1">
    <location>
        <begin position="188"/>
        <end position="203"/>
    </location>
</feature>
<protein>
    <submittedName>
        <fullName evidence="2">Uncharacterized protein</fullName>
    </submittedName>
</protein>
<sequence length="257" mass="27834">MLQAADALSLADGPCKLTCADFFREMTEQAEDLAGERGFEAPVPVSQGSDSLLPSSERWPLARAPRELAREVGANNTAATQTWVRTGAIPRIIEIPELHRPRPRSESPPRERTAAAEQLAAVGVSIASKAFAATATAMRERSATVAALVDAQYPKRWADDDDLPAIAILPEKLVAQVRTEPMPEEPEAAPTQARPTLQRAQTTEARRRRSGNVKEQVVRNRSTGLRAMPQNFGSLELMLSGGGALKQKPKAKAQGKR</sequence>
<accession>A0A812LB45</accession>
<dbReference type="EMBL" id="CAJNDS010000946">
    <property type="protein sequence ID" value="CAE7241716.1"/>
    <property type="molecule type" value="Genomic_DNA"/>
</dbReference>
<gene>
    <name evidence="2" type="ORF">SNAT2548_LOCUS10981</name>
</gene>
<evidence type="ECO:0000256" key="1">
    <source>
        <dbReference type="SAM" id="MobiDB-lite"/>
    </source>
</evidence>
<keyword evidence="3" id="KW-1185">Reference proteome</keyword>
<dbReference type="Proteomes" id="UP000604046">
    <property type="component" value="Unassembled WGS sequence"/>
</dbReference>
<dbReference type="OrthoDB" id="10512211at2759"/>
<reference evidence="2" key="1">
    <citation type="submission" date="2021-02" db="EMBL/GenBank/DDBJ databases">
        <authorList>
            <person name="Dougan E. K."/>
            <person name="Rhodes N."/>
            <person name="Thang M."/>
            <person name="Chan C."/>
        </authorList>
    </citation>
    <scope>NUCLEOTIDE SEQUENCE</scope>
</reference>
<evidence type="ECO:0000313" key="2">
    <source>
        <dbReference type="EMBL" id="CAE7241716.1"/>
    </source>
</evidence>
<name>A0A812LB45_9DINO</name>
<proteinExistence type="predicted"/>
<comment type="caution">
    <text evidence="2">The sequence shown here is derived from an EMBL/GenBank/DDBJ whole genome shotgun (WGS) entry which is preliminary data.</text>
</comment>